<keyword evidence="1" id="KW-0378">Hydrolase</keyword>
<dbReference type="Pfam" id="PF07859">
    <property type="entry name" value="Abhydrolase_3"/>
    <property type="match status" value="1"/>
</dbReference>
<name>A0A0D2CQE3_9EURO</name>
<dbReference type="Gene3D" id="3.40.50.1820">
    <property type="entry name" value="alpha/beta hydrolase"/>
    <property type="match status" value="1"/>
</dbReference>
<dbReference type="VEuPathDB" id="FungiDB:PV07_08962"/>
<dbReference type="RefSeq" id="XP_016246035.1">
    <property type="nucleotide sequence ID" value="XM_016396179.1"/>
</dbReference>
<proteinExistence type="predicted"/>
<evidence type="ECO:0000256" key="1">
    <source>
        <dbReference type="ARBA" id="ARBA00022801"/>
    </source>
</evidence>
<evidence type="ECO:0000313" key="4">
    <source>
        <dbReference type="Proteomes" id="UP000054466"/>
    </source>
</evidence>
<dbReference type="InterPro" id="IPR029058">
    <property type="entry name" value="AB_hydrolase_fold"/>
</dbReference>
<dbReference type="EMBL" id="KN847044">
    <property type="protein sequence ID" value="KIW25819.1"/>
    <property type="molecule type" value="Genomic_DNA"/>
</dbReference>
<dbReference type="AlphaFoldDB" id="A0A0D2CQE3"/>
<dbReference type="GO" id="GO:0016787">
    <property type="term" value="F:hydrolase activity"/>
    <property type="evidence" value="ECO:0007669"/>
    <property type="project" value="UniProtKB-KW"/>
</dbReference>
<dbReference type="OrthoDB" id="2152029at2759"/>
<organism evidence="3 4">
    <name type="scientific">Cladophialophora immunda</name>
    <dbReference type="NCBI Taxonomy" id="569365"/>
    <lineage>
        <taxon>Eukaryota</taxon>
        <taxon>Fungi</taxon>
        <taxon>Dikarya</taxon>
        <taxon>Ascomycota</taxon>
        <taxon>Pezizomycotina</taxon>
        <taxon>Eurotiomycetes</taxon>
        <taxon>Chaetothyriomycetidae</taxon>
        <taxon>Chaetothyriales</taxon>
        <taxon>Herpotrichiellaceae</taxon>
        <taxon>Cladophialophora</taxon>
    </lineage>
</organism>
<dbReference type="HOGENOM" id="CLU_042179_3_0_1"/>
<dbReference type="PANTHER" id="PTHR48081">
    <property type="entry name" value="AB HYDROLASE SUPERFAMILY PROTEIN C4A8.06C"/>
    <property type="match status" value="1"/>
</dbReference>
<sequence>MREKPQLSAGDYFSLLYAMTRAVGTLTFTTLTGWSRGEDCPKDYKRHVIYSTCRATFPHLSVKQMQAIQPTTVGGYTAFAKKRKFDPEIVELDDGASGCFMGPKTAKKTLVWFHGGGYSFAASDQHWVMLWDLIELAKKNGDDLRVMVLEYELAPKGYYPLQLKQAVAGIKYLLNSGLKPSQILFGGDSAGGNLAAALIGHLSHPHPNVSPIPLSSNLGGAHLVSPWASFTQERESWKENYKRDALVPRVVRIWSDTFMAKSPEDNWNQPAEAPADWWKDIKVDSVAIVGGQNEVLMGDIRELAEKMKVHNPTLDYLEAPGEAHDAIVLDRTFGIKDELASEQFINKWILGRLK</sequence>
<dbReference type="PANTHER" id="PTHR48081:SF31">
    <property type="entry name" value="STERYL ACETYL HYDROLASE MUG81-RELATED"/>
    <property type="match status" value="1"/>
</dbReference>
<evidence type="ECO:0000259" key="2">
    <source>
        <dbReference type="Pfam" id="PF07859"/>
    </source>
</evidence>
<dbReference type="SUPFAM" id="SSF53474">
    <property type="entry name" value="alpha/beta-Hydrolases"/>
    <property type="match status" value="1"/>
</dbReference>
<dbReference type="GeneID" id="27348156"/>
<accession>A0A0D2CQE3</accession>
<dbReference type="Proteomes" id="UP000054466">
    <property type="component" value="Unassembled WGS sequence"/>
</dbReference>
<dbReference type="InterPro" id="IPR013094">
    <property type="entry name" value="AB_hydrolase_3"/>
</dbReference>
<feature type="domain" description="Alpha/beta hydrolase fold-3" evidence="2">
    <location>
        <begin position="110"/>
        <end position="326"/>
    </location>
</feature>
<evidence type="ECO:0000313" key="3">
    <source>
        <dbReference type="EMBL" id="KIW25819.1"/>
    </source>
</evidence>
<dbReference type="STRING" id="569365.A0A0D2CQE3"/>
<dbReference type="InterPro" id="IPR050300">
    <property type="entry name" value="GDXG_lipolytic_enzyme"/>
</dbReference>
<protein>
    <recommendedName>
        <fullName evidence="2">Alpha/beta hydrolase fold-3 domain-containing protein</fullName>
    </recommendedName>
</protein>
<gene>
    <name evidence="3" type="ORF">PV07_08962</name>
</gene>
<keyword evidence="4" id="KW-1185">Reference proteome</keyword>
<reference evidence="3 4" key="1">
    <citation type="submission" date="2015-01" db="EMBL/GenBank/DDBJ databases">
        <title>The Genome Sequence of Cladophialophora immunda CBS83496.</title>
        <authorList>
            <consortium name="The Broad Institute Genomics Platform"/>
            <person name="Cuomo C."/>
            <person name="de Hoog S."/>
            <person name="Gorbushina A."/>
            <person name="Stielow B."/>
            <person name="Teixiera M."/>
            <person name="Abouelleil A."/>
            <person name="Chapman S.B."/>
            <person name="Priest M."/>
            <person name="Young S.K."/>
            <person name="Wortman J."/>
            <person name="Nusbaum C."/>
            <person name="Birren B."/>
        </authorList>
    </citation>
    <scope>NUCLEOTIDE SEQUENCE [LARGE SCALE GENOMIC DNA]</scope>
    <source>
        <strain evidence="3 4">CBS 83496</strain>
    </source>
</reference>